<dbReference type="Pfam" id="PF01757">
    <property type="entry name" value="Acyl_transf_3"/>
    <property type="match status" value="1"/>
</dbReference>
<proteinExistence type="predicted"/>
<keyword evidence="1" id="KW-1133">Transmembrane helix</keyword>
<keyword evidence="3" id="KW-0808">Transferase</keyword>
<sequence>MNDAFSGARRVDYLDGLRGVAALVVLLGHSLLVFVEPIITLNPSFTGRLAGLAVAIGKSPFGFLWNGNSAVCIFFVLSGFVMADFARQTSLSFPAQIVRRYIRLALPILLSSSFAYLLLGFGLLRNTEAAQISGGWLGLWYQFAPSWRTMAYEALAGTFLNGSNAYNPNLWTMHPELLGSFYILAIGLFRRWGVLRLALYLVMSLYYWNDYLPLFAIGALLRDVGQVQPLSARPSLSVATFLIGCYICSLPAAGPGVSLPWHWPLPVIFGADSVRYWHSAGAVLIVFALLHSPVLQRPFQSGYAQFLGRISFTLYLMHIPLLCSLGAWLIIHLSSVGYLGTALIGMPISVMACLLLSAIATPAVDGLGIRSSRFVGAKLDGVIGLLMPVRVATAGEGS</sequence>
<protein>
    <submittedName>
        <fullName evidence="3">Acyltransferase</fullName>
    </submittedName>
</protein>
<organism evidence="3 4">
    <name type="scientific">Bradyrhizobium denitrificans</name>
    <dbReference type="NCBI Taxonomy" id="2734912"/>
    <lineage>
        <taxon>Bacteria</taxon>
        <taxon>Pseudomonadati</taxon>
        <taxon>Pseudomonadota</taxon>
        <taxon>Alphaproteobacteria</taxon>
        <taxon>Hyphomicrobiales</taxon>
        <taxon>Nitrobacteraceae</taxon>
        <taxon>Bradyrhizobium</taxon>
    </lineage>
</organism>
<feature type="transmembrane region" description="Helical" evidence="1">
    <location>
        <begin position="197"/>
        <end position="221"/>
    </location>
</feature>
<evidence type="ECO:0000313" key="3">
    <source>
        <dbReference type="EMBL" id="MBR1136035.1"/>
    </source>
</evidence>
<dbReference type="EMBL" id="JAFCLK010000008">
    <property type="protein sequence ID" value="MBR1136035.1"/>
    <property type="molecule type" value="Genomic_DNA"/>
</dbReference>
<keyword evidence="1" id="KW-0472">Membrane</keyword>
<evidence type="ECO:0000313" key="4">
    <source>
        <dbReference type="Proteomes" id="UP001314635"/>
    </source>
</evidence>
<dbReference type="PANTHER" id="PTHR23028">
    <property type="entry name" value="ACETYLTRANSFERASE"/>
    <property type="match status" value="1"/>
</dbReference>
<dbReference type="GO" id="GO:0016746">
    <property type="term" value="F:acyltransferase activity"/>
    <property type="evidence" value="ECO:0007669"/>
    <property type="project" value="UniProtKB-KW"/>
</dbReference>
<keyword evidence="4" id="KW-1185">Reference proteome</keyword>
<keyword evidence="1" id="KW-0812">Transmembrane</keyword>
<keyword evidence="3" id="KW-0012">Acyltransferase</keyword>
<evidence type="ECO:0000256" key="1">
    <source>
        <dbReference type="SAM" id="Phobius"/>
    </source>
</evidence>
<gene>
    <name evidence="3" type="ORF">JQ619_09670</name>
</gene>
<feature type="transmembrane region" description="Helical" evidence="1">
    <location>
        <begin position="61"/>
        <end position="83"/>
    </location>
</feature>
<dbReference type="PANTHER" id="PTHR23028:SF134">
    <property type="entry name" value="PUTATIVE (AFU_ORTHOLOGUE AFUA_4G08520)-RELATED"/>
    <property type="match status" value="1"/>
</dbReference>
<feature type="domain" description="Acyltransferase 3" evidence="2">
    <location>
        <begin position="12"/>
        <end position="357"/>
    </location>
</feature>
<accession>A0ABS5G3Y8</accession>
<name>A0ABS5G3Y8_9BRAD</name>
<feature type="transmembrane region" description="Helical" evidence="1">
    <location>
        <begin position="306"/>
        <end position="331"/>
    </location>
</feature>
<evidence type="ECO:0000259" key="2">
    <source>
        <dbReference type="Pfam" id="PF01757"/>
    </source>
</evidence>
<feature type="transmembrane region" description="Helical" evidence="1">
    <location>
        <begin position="104"/>
        <end position="124"/>
    </location>
</feature>
<dbReference type="InterPro" id="IPR002656">
    <property type="entry name" value="Acyl_transf_3_dom"/>
</dbReference>
<dbReference type="Proteomes" id="UP001314635">
    <property type="component" value="Unassembled WGS sequence"/>
</dbReference>
<feature type="transmembrane region" description="Helical" evidence="1">
    <location>
        <begin position="337"/>
        <end position="364"/>
    </location>
</feature>
<feature type="transmembrane region" description="Helical" evidence="1">
    <location>
        <begin position="274"/>
        <end position="294"/>
    </location>
</feature>
<dbReference type="RefSeq" id="WP_172236432.1">
    <property type="nucleotide sequence ID" value="NZ_JABFDP010000009.1"/>
</dbReference>
<comment type="caution">
    <text evidence="3">The sequence shown here is derived from an EMBL/GenBank/DDBJ whole genome shotgun (WGS) entry which is preliminary data.</text>
</comment>
<dbReference type="InterPro" id="IPR050879">
    <property type="entry name" value="Acyltransferase_3"/>
</dbReference>
<reference evidence="4" key="1">
    <citation type="journal article" date="2021" name="ISME J.">
        <title>Evolutionary origin and ecological implication of a unique nif island in free-living Bradyrhizobium lineages.</title>
        <authorList>
            <person name="Tao J."/>
        </authorList>
    </citation>
    <scope>NUCLEOTIDE SEQUENCE [LARGE SCALE GENOMIC DNA]</scope>
    <source>
        <strain evidence="4">SZCCT0094</strain>
    </source>
</reference>
<feature type="transmembrane region" description="Helical" evidence="1">
    <location>
        <begin position="233"/>
        <end position="254"/>
    </location>
</feature>
<feature type="transmembrane region" description="Helical" evidence="1">
    <location>
        <begin position="20"/>
        <end position="41"/>
    </location>
</feature>